<evidence type="ECO:0000256" key="4">
    <source>
        <dbReference type="ARBA" id="ARBA00022827"/>
    </source>
</evidence>
<dbReference type="SUPFAM" id="SSF56176">
    <property type="entry name" value="FAD-binding/transporter-associated domain-like"/>
    <property type="match status" value="1"/>
</dbReference>
<protein>
    <recommendedName>
        <fullName evidence="7">D-lactate dehydrogenase (cytochrome)</fullName>
        <ecNumber evidence="7">1.1.2.4</ecNumber>
    </recommendedName>
</protein>
<dbReference type="PANTHER" id="PTHR11748">
    <property type="entry name" value="D-LACTATE DEHYDROGENASE"/>
    <property type="match status" value="1"/>
</dbReference>
<dbReference type="FunFam" id="1.10.45.10:FF:000001">
    <property type="entry name" value="D-lactate dehydrogenase mitochondrial"/>
    <property type="match status" value="1"/>
</dbReference>
<dbReference type="PANTHER" id="PTHR11748:SF111">
    <property type="entry name" value="D-LACTATE DEHYDROGENASE, MITOCHONDRIAL-RELATED"/>
    <property type="match status" value="1"/>
</dbReference>
<dbReference type="InterPro" id="IPR016171">
    <property type="entry name" value="Vanillyl_alc_oxidase_C-sub2"/>
</dbReference>
<evidence type="ECO:0000313" key="11">
    <source>
        <dbReference type="Proteomes" id="UP000830729"/>
    </source>
</evidence>
<dbReference type="SUPFAM" id="SSF55103">
    <property type="entry name" value="FAD-linked oxidases, C-terminal domain"/>
    <property type="match status" value="1"/>
</dbReference>
<feature type="region of interest" description="Disordered" evidence="8">
    <location>
        <begin position="449"/>
        <end position="477"/>
    </location>
</feature>
<dbReference type="Pfam" id="PF02913">
    <property type="entry name" value="FAD-oxidase_C"/>
    <property type="match status" value="1"/>
</dbReference>
<comment type="cofactor">
    <cofactor evidence="1">
        <name>FAD</name>
        <dbReference type="ChEBI" id="CHEBI:57692"/>
    </cofactor>
</comment>
<organism evidence="10 11">
    <name type="scientific">Halorussus limi</name>
    <dbReference type="NCBI Taxonomy" id="2938695"/>
    <lineage>
        <taxon>Archaea</taxon>
        <taxon>Methanobacteriati</taxon>
        <taxon>Methanobacteriota</taxon>
        <taxon>Stenosarchaea group</taxon>
        <taxon>Halobacteria</taxon>
        <taxon>Halobacteriales</taxon>
        <taxon>Haladaptataceae</taxon>
        <taxon>Halorussus</taxon>
    </lineage>
</organism>
<dbReference type="Gene3D" id="3.30.70.2740">
    <property type="match status" value="1"/>
</dbReference>
<dbReference type="Gene3D" id="1.10.45.10">
    <property type="entry name" value="Vanillyl-alcohol Oxidase, Chain A, domain 4"/>
    <property type="match status" value="1"/>
</dbReference>
<dbReference type="EMBL" id="CP096659">
    <property type="protein sequence ID" value="UPV73656.1"/>
    <property type="molecule type" value="Genomic_DNA"/>
</dbReference>
<name>A0A8U0HSI2_9EURY</name>
<dbReference type="GeneID" id="72186343"/>
<keyword evidence="3" id="KW-0285">Flavoprotein</keyword>
<keyword evidence="11" id="KW-1185">Reference proteome</keyword>
<dbReference type="Proteomes" id="UP000830729">
    <property type="component" value="Chromosome"/>
</dbReference>
<dbReference type="InterPro" id="IPR016169">
    <property type="entry name" value="FAD-bd_PCMH_sub2"/>
</dbReference>
<feature type="compositionally biased region" description="Basic and acidic residues" evidence="8">
    <location>
        <begin position="464"/>
        <end position="477"/>
    </location>
</feature>
<dbReference type="GO" id="GO:1903457">
    <property type="term" value="P:lactate catabolic process"/>
    <property type="evidence" value="ECO:0007669"/>
    <property type="project" value="TreeGrafter"/>
</dbReference>
<evidence type="ECO:0000259" key="9">
    <source>
        <dbReference type="PROSITE" id="PS51387"/>
    </source>
</evidence>
<dbReference type="GO" id="GO:0004458">
    <property type="term" value="F:D-lactate dehydrogenase (cytochrome) activity"/>
    <property type="evidence" value="ECO:0007669"/>
    <property type="project" value="UniProtKB-EC"/>
</dbReference>
<dbReference type="FunFam" id="3.30.70.2740:FF:000001">
    <property type="entry name" value="D-lactate dehydrogenase mitochondrial"/>
    <property type="match status" value="1"/>
</dbReference>
<evidence type="ECO:0000313" key="10">
    <source>
        <dbReference type="EMBL" id="UPV73656.1"/>
    </source>
</evidence>
<dbReference type="Pfam" id="PF01565">
    <property type="entry name" value="FAD_binding_4"/>
    <property type="match status" value="1"/>
</dbReference>
<proteinExistence type="inferred from homology"/>
<dbReference type="Gene3D" id="3.30.465.10">
    <property type="match status" value="1"/>
</dbReference>
<evidence type="ECO:0000256" key="8">
    <source>
        <dbReference type="SAM" id="MobiDB-lite"/>
    </source>
</evidence>
<dbReference type="KEGG" id="halx:M0R89_14050"/>
<sequence>MTHDCSFLADLSLDGDVSFGDSARENHAADFGAEERGEGVTPDAVVWPESTADVAAVLSGANEREVPVTPYAAGTSLEGNAVPARRGVSLDLSRMDAVLDVRPGDFQIDVEPGVLGAEVDEAVADEGLFFPPLPSSGDISTVGGMIANDASGMKTVKYGEVADWVLELEVVLADGSVITAGSGAAKTSSGYNLKDLFVGSEGTLGVVTRATLELAGRPEQIRGARALFPSLDEAAAAVFDAVRSGVDVAKIELVDADSARMANAYTGTDLPDVPAVYLEFHANHGVEREIDFCRDVFAAHDVTRFDVAEDAAEMDDLWQARRDLAYAIQLWDPDLTALHPGDVTVPISAYPEMVSFVKSEARERDLLVPCFGHAGDGNLHYSVLVDEDDDARVEAAHEVYASTVEKAIDLGGTATGEHGIGTGKRDFLEAEHGPEAVEAMRRLKRAFDPRDTLNPGKMFPETIDGGRVRADAPDDGA</sequence>
<gene>
    <name evidence="10" type="ORF">M0R89_14050</name>
</gene>
<dbReference type="InterPro" id="IPR016166">
    <property type="entry name" value="FAD-bd_PCMH"/>
</dbReference>
<dbReference type="AlphaFoldDB" id="A0A8U0HSI2"/>
<dbReference type="PROSITE" id="PS51387">
    <property type="entry name" value="FAD_PCMH"/>
    <property type="match status" value="1"/>
</dbReference>
<dbReference type="EC" id="1.1.2.4" evidence="7"/>
<accession>A0A8U0HSI2</accession>
<evidence type="ECO:0000256" key="7">
    <source>
        <dbReference type="ARBA" id="ARBA00038897"/>
    </source>
</evidence>
<reference evidence="10 11" key="1">
    <citation type="submission" date="2022-04" db="EMBL/GenBank/DDBJ databases">
        <title>Diverse halophilic archaea isolated from saline environments.</title>
        <authorList>
            <person name="Cui H.-L."/>
        </authorList>
    </citation>
    <scope>NUCLEOTIDE SEQUENCE [LARGE SCALE GENOMIC DNA]</scope>
    <source>
        <strain evidence="10 11">XZYJT49</strain>
    </source>
</reference>
<evidence type="ECO:0000256" key="2">
    <source>
        <dbReference type="ARBA" id="ARBA00008000"/>
    </source>
</evidence>
<comment type="similarity">
    <text evidence="2">Belongs to the FAD-binding oxidoreductase/transferase type 4 family.</text>
</comment>
<keyword evidence="5" id="KW-0809">Transit peptide</keyword>
<dbReference type="GO" id="GO:0071949">
    <property type="term" value="F:FAD binding"/>
    <property type="evidence" value="ECO:0007669"/>
    <property type="project" value="InterPro"/>
</dbReference>
<dbReference type="InterPro" id="IPR006094">
    <property type="entry name" value="Oxid_FAD_bind_N"/>
</dbReference>
<keyword evidence="6" id="KW-0560">Oxidoreductase</keyword>
<feature type="domain" description="FAD-binding PCMH-type" evidence="9">
    <location>
        <begin position="38"/>
        <end position="217"/>
    </location>
</feature>
<dbReference type="InterPro" id="IPR004113">
    <property type="entry name" value="FAD-bd_oxidored_4_C"/>
</dbReference>
<evidence type="ECO:0000256" key="6">
    <source>
        <dbReference type="ARBA" id="ARBA00023002"/>
    </source>
</evidence>
<dbReference type="RefSeq" id="WP_248649708.1">
    <property type="nucleotide sequence ID" value="NZ_CP096659.1"/>
</dbReference>
<evidence type="ECO:0000256" key="3">
    <source>
        <dbReference type="ARBA" id="ARBA00022630"/>
    </source>
</evidence>
<evidence type="ECO:0000256" key="5">
    <source>
        <dbReference type="ARBA" id="ARBA00022946"/>
    </source>
</evidence>
<evidence type="ECO:0000256" key="1">
    <source>
        <dbReference type="ARBA" id="ARBA00001974"/>
    </source>
</evidence>
<keyword evidence="4" id="KW-0274">FAD</keyword>
<dbReference type="InterPro" id="IPR036318">
    <property type="entry name" value="FAD-bd_PCMH-like_sf"/>
</dbReference>
<dbReference type="GO" id="GO:0008720">
    <property type="term" value="F:D-lactate dehydrogenase (NAD+) activity"/>
    <property type="evidence" value="ECO:0007669"/>
    <property type="project" value="TreeGrafter"/>
</dbReference>
<dbReference type="InterPro" id="IPR016164">
    <property type="entry name" value="FAD-linked_Oxase-like_C"/>
</dbReference>